<sequence length="284" mass="32119">MTETYLEKRKFFPRFGGAFLLVMGIVLLSITVELTIRGVPFSEDSNTNQKWEMTITNSFAFGIVILIGFLISKRRAKEVFRISSPVPIESVSLAITTIGLCILLSDLDNVFSLILPKPEFLLDLFRNIISGENVWITFLLLSGVAPITEELLFRGLILDGFLRNYKRITAFLLSAFLFGLVHINPWQFISGFLVGIYLAWITYETGSIFQAMLIHAIFNGLPVFLIRVFQWEIPGFTVQAEYGEPQALQPAWLDIAGLLIFAIGMMFTLFLFEKRKPIEAEISG</sequence>
<dbReference type="EMBL" id="NPDT01000010">
    <property type="protein sequence ID" value="PJZ64435.1"/>
    <property type="molecule type" value="Genomic_DNA"/>
</dbReference>
<dbReference type="PANTHER" id="PTHR36435:SF1">
    <property type="entry name" value="CAAX AMINO TERMINAL PROTEASE FAMILY PROTEIN"/>
    <property type="match status" value="1"/>
</dbReference>
<evidence type="ECO:0000259" key="2">
    <source>
        <dbReference type="Pfam" id="PF02517"/>
    </source>
</evidence>
<feature type="transmembrane region" description="Helical" evidence="1">
    <location>
        <begin position="251"/>
        <end position="272"/>
    </location>
</feature>
<gene>
    <name evidence="3" type="ORF">CH371_18665</name>
</gene>
<dbReference type="GO" id="GO:0004175">
    <property type="term" value="F:endopeptidase activity"/>
    <property type="evidence" value="ECO:0007669"/>
    <property type="project" value="UniProtKB-ARBA"/>
</dbReference>
<evidence type="ECO:0000313" key="4">
    <source>
        <dbReference type="Proteomes" id="UP000231912"/>
    </source>
</evidence>
<reference evidence="3 4" key="1">
    <citation type="submission" date="2017-07" db="EMBL/GenBank/DDBJ databases">
        <title>Leptospira spp. isolated from tropical soils.</title>
        <authorList>
            <person name="Thibeaux R."/>
            <person name="Iraola G."/>
            <person name="Ferres I."/>
            <person name="Bierque E."/>
            <person name="Girault D."/>
            <person name="Soupe-Gilbert M.-E."/>
            <person name="Picardeau M."/>
            <person name="Goarant C."/>
        </authorList>
    </citation>
    <scope>NUCLEOTIDE SEQUENCE [LARGE SCALE GENOMIC DNA]</scope>
    <source>
        <strain evidence="3 4">FH2-C-A2</strain>
    </source>
</reference>
<dbReference type="Pfam" id="PF02517">
    <property type="entry name" value="Rce1-like"/>
    <property type="match status" value="1"/>
</dbReference>
<feature type="transmembrane region" description="Helical" evidence="1">
    <location>
        <begin position="213"/>
        <end position="231"/>
    </location>
</feature>
<dbReference type="InterPro" id="IPR003675">
    <property type="entry name" value="Rce1/LyrA-like_dom"/>
</dbReference>
<keyword evidence="1" id="KW-0812">Transmembrane</keyword>
<evidence type="ECO:0000256" key="1">
    <source>
        <dbReference type="SAM" id="Phobius"/>
    </source>
</evidence>
<proteinExistence type="predicted"/>
<feature type="transmembrane region" description="Helical" evidence="1">
    <location>
        <begin position="134"/>
        <end position="153"/>
    </location>
</feature>
<keyword evidence="1" id="KW-0472">Membrane</keyword>
<evidence type="ECO:0000313" key="3">
    <source>
        <dbReference type="EMBL" id="PJZ64435.1"/>
    </source>
</evidence>
<dbReference type="PANTHER" id="PTHR36435">
    <property type="entry name" value="SLR1288 PROTEIN"/>
    <property type="match status" value="1"/>
</dbReference>
<dbReference type="GO" id="GO:0080120">
    <property type="term" value="P:CAAX-box protein maturation"/>
    <property type="evidence" value="ECO:0007669"/>
    <property type="project" value="UniProtKB-ARBA"/>
</dbReference>
<dbReference type="RefSeq" id="WP_100760200.1">
    <property type="nucleotide sequence ID" value="NZ_NPDT01000010.1"/>
</dbReference>
<feature type="transmembrane region" description="Helical" evidence="1">
    <location>
        <begin position="51"/>
        <end position="71"/>
    </location>
</feature>
<dbReference type="InterPro" id="IPR052710">
    <property type="entry name" value="CAAX_protease"/>
</dbReference>
<name>A0A2M9Z7N7_9LEPT</name>
<comment type="caution">
    <text evidence="3">The sequence shown here is derived from an EMBL/GenBank/DDBJ whole genome shotgun (WGS) entry which is preliminary data.</text>
</comment>
<feature type="transmembrane region" description="Helical" evidence="1">
    <location>
        <begin position="12"/>
        <end position="31"/>
    </location>
</feature>
<dbReference type="Proteomes" id="UP000231912">
    <property type="component" value="Unassembled WGS sequence"/>
</dbReference>
<organism evidence="3 4">
    <name type="scientific">Leptospira wolffii</name>
    <dbReference type="NCBI Taxonomy" id="409998"/>
    <lineage>
        <taxon>Bacteria</taxon>
        <taxon>Pseudomonadati</taxon>
        <taxon>Spirochaetota</taxon>
        <taxon>Spirochaetia</taxon>
        <taxon>Leptospirales</taxon>
        <taxon>Leptospiraceae</taxon>
        <taxon>Leptospira</taxon>
    </lineage>
</organism>
<protein>
    <recommendedName>
        <fullName evidence="2">CAAX prenyl protease 2/Lysostaphin resistance protein A-like domain-containing protein</fullName>
    </recommendedName>
</protein>
<accession>A0A2M9Z7N7</accession>
<feature type="transmembrane region" description="Helical" evidence="1">
    <location>
        <begin position="165"/>
        <end position="183"/>
    </location>
</feature>
<dbReference type="AlphaFoldDB" id="A0A2M9Z7N7"/>
<feature type="domain" description="CAAX prenyl protease 2/Lysostaphin resistance protein A-like" evidence="2">
    <location>
        <begin position="133"/>
        <end position="220"/>
    </location>
</feature>
<keyword evidence="1" id="KW-1133">Transmembrane helix</keyword>